<dbReference type="GO" id="GO:0016758">
    <property type="term" value="F:hexosyltransferase activity"/>
    <property type="evidence" value="ECO:0007669"/>
    <property type="project" value="InterPro"/>
</dbReference>
<dbReference type="OrthoDB" id="7679563at2"/>
<reference evidence="9 10" key="1">
    <citation type="submission" date="2013-02" db="EMBL/GenBank/DDBJ databases">
        <authorList>
            <person name="Fiebig A."/>
            <person name="Goeker M."/>
            <person name="Klenk H.-P.P."/>
        </authorList>
    </citation>
    <scope>NUCLEOTIDE SEQUENCE [LARGE SCALE GENOMIC DNA]</scope>
    <source>
        <strain evidence="9 10">DSM 19309</strain>
    </source>
</reference>
<dbReference type="STRING" id="442562.Rumeso_02922"/>
<dbReference type="EMBL" id="AOSK01000077">
    <property type="protein sequence ID" value="EYD75512.1"/>
    <property type="molecule type" value="Genomic_DNA"/>
</dbReference>
<keyword evidence="5 8" id="KW-1133">Transmembrane helix</keyword>
<keyword evidence="4 8" id="KW-0812">Transmembrane</keyword>
<feature type="transmembrane region" description="Helical" evidence="8">
    <location>
        <begin position="99"/>
        <end position="124"/>
    </location>
</feature>
<accession>A0A017HM10</accession>
<feature type="transmembrane region" description="Helical" evidence="8">
    <location>
        <begin position="136"/>
        <end position="169"/>
    </location>
</feature>
<evidence type="ECO:0000256" key="3">
    <source>
        <dbReference type="ARBA" id="ARBA00022679"/>
    </source>
</evidence>
<evidence type="ECO:0000256" key="7">
    <source>
        <dbReference type="ARBA" id="ARBA00024033"/>
    </source>
</evidence>
<protein>
    <recommendedName>
        <fullName evidence="11">DUF2029 domain-containing protein</fullName>
    </recommendedName>
</protein>
<evidence type="ECO:0000256" key="8">
    <source>
        <dbReference type="SAM" id="Phobius"/>
    </source>
</evidence>
<dbReference type="InterPro" id="IPR018584">
    <property type="entry name" value="GT87"/>
</dbReference>
<feature type="transmembrane region" description="Helical" evidence="8">
    <location>
        <begin position="207"/>
        <end position="230"/>
    </location>
</feature>
<dbReference type="Pfam" id="PF09594">
    <property type="entry name" value="GT87"/>
    <property type="match status" value="1"/>
</dbReference>
<evidence type="ECO:0008006" key="11">
    <source>
        <dbReference type="Google" id="ProtNLM"/>
    </source>
</evidence>
<evidence type="ECO:0000256" key="6">
    <source>
        <dbReference type="ARBA" id="ARBA00023136"/>
    </source>
</evidence>
<comment type="similarity">
    <text evidence="7">Belongs to the glycosyltransferase 87 family.</text>
</comment>
<keyword evidence="6 8" id="KW-0472">Membrane</keyword>
<comment type="caution">
    <text evidence="9">The sequence shown here is derived from an EMBL/GenBank/DDBJ whole genome shotgun (WGS) entry which is preliminary data.</text>
</comment>
<feature type="transmembrane region" description="Helical" evidence="8">
    <location>
        <begin position="12"/>
        <end position="32"/>
    </location>
</feature>
<organism evidence="9 10">
    <name type="scientific">Rubellimicrobium mesophilum DSM 19309</name>
    <dbReference type="NCBI Taxonomy" id="442562"/>
    <lineage>
        <taxon>Bacteria</taxon>
        <taxon>Pseudomonadati</taxon>
        <taxon>Pseudomonadota</taxon>
        <taxon>Alphaproteobacteria</taxon>
        <taxon>Rhodobacterales</taxon>
        <taxon>Roseobacteraceae</taxon>
        <taxon>Rubellimicrobium</taxon>
    </lineage>
</organism>
<evidence type="ECO:0000256" key="2">
    <source>
        <dbReference type="ARBA" id="ARBA00022475"/>
    </source>
</evidence>
<keyword evidence="3" id="KW-0808">Transferase</keyword>
<feature type="transmembrane region" description="Helical" evidence="8">
    <location>
        <begin position="175"/>
        <end position="200"/>
    </location>
</feature>
<name>A0A017HM10_9RHOB</name>
<evidence type="ECO:0000256" key="5">
    <source>
        <dbReference type="ARBA" id="ARBA00022989"/>
    </source>
</evidence>
<dbReference type="GO" id="GO:0005886">
    <property type="term" value="C:plasma membrane"/>
    <property type="evidence" value="ECO:0007669"/>
    <property type="project" value="UniProtKB-SubCell"/>
</dbReference>
<dbReference type="PATRIC" id="fig|442562.3.peg.2876"/>
<evidence type="ECO:0000313" key="9">
    <source>
        <dbReference type="EMBL" id="EYD75512.1"/>
    </source>
</evidence>
<evidence type="ECO:0000256" key="4">
    <source>
        <dbReference type="ARBA" id="ARBA00022692"/>
    </source>
</evidence>
<feature type="transmembrane region" description="Helical" evidence="8">
    <location>
        <begin position="380"/>
        <end position="400"/>
    </location>
</feature>
<comment type="subcellular location">
    <subcellularLocation>
        <location evidence="1">Cell membrane</location>
        <topology evidence="1">Multi-pass membrane protein</topology>
    </subcellularLocation>
</comment>
<dbReference type="HOGENOM" id="CLU_037296_1_0_5"/>
<evidence type="ECO:0000313" key="10">
    <source>
        <dbReference type="Proteomes" id="UP000019666"/>
    </source>
</evidence>
<dbReference type="RefSeq" id="WP_051520922.1">
    <property type="nucleotide sequence ID" value="NZ_KK088525.1"/>
</dbReference>
<proteinExistence type="inferred from homology"/>
<dbReference type="AlphaFoldDB" id="A0A017HM10"/>
<dbReference type="Proteomes" id="UP000019666">
    <property type="component" value="Unassembled WGS sequence"/>
</dbReference>
<evidence type="ECO:0000256" key="1">
    <source>
        <dbReference type="ARBA" id="ARBA00004651"/>
    </source>
</evidence>
<feature type="transmembrane region" description="Helical" evidence="8">
    <location>
        <begin position="270"/>
        <end position="291"/>
    </location>
</feature>
<keyword evidence="2" id="KW-1003">Cell membrane</keyword>
<keyword evidence="10" id="KW-1185">Reference proteome</keyword>
<sequence length="408" mass="43003">MHDTAPTLRPLVRLRPVTVAAATLVLAIYLGFTLLATTYRTLADGPKADFDIFWIVGKMVWAGTLPDAYSMDLFATRQIEVVGGQVWAPWTYPPQFNAVVALLALLPLGTAFALFNLVTLAAYLPILARLARGHVAAIMLTMLPIVAGDLIIGQNGLLTGALVGAYALLSLRGSALAGLPLGLMVIKPHLALGLGVAALLGRRWGTLAWAAGVVAGTSLLSTLAFGPAIWPAFLRGVAEAKGFLAEGKYHLNLMPSIYAALRSLGVAPGLAAAVQATVGLAGLAFVALATLRRWEPRRLLSAATLGSLLVSPYLQHYDLAILGIGLTLATGDLAAPAARRLFPAVLAGVWLIAFFINGYWTQTLAWARAQLGAPAVDGDPWALAGLVLLPLVVLVLAILWRAERDRRA</sequence>
<gene>
    <name evidence="9" type="ORF">Rumeso_02922</name>
</gene>
<feature type="transmembrane region" description="Helical" evidence="8">
    <location>
        <begin position="341"/>
        <end position="360"/>
    </location>
</feature>